<dbReference type="InParanoid" id="A0A2T2ZY53"/>
<proteinExistence type="predicted"/>
<reference evidence="1 2" key="1">
    <citation type="journal article" date="2018" name="Mycol. Prog.">
        <title>Coniella lustricola, a new species from submerged detritus.</title>
        <authorList>
            <person name="Raudabaugh D.B."/>
            <person name="Iturriaga T."/>
            <person name="Carver A."/>
            <person name="Mondo S."/>
            <person name="Pangilinan J."/>
            <person name="Lipzen A."/>
            <person name="He G."/>
            <person name="Amirebrahimi M."/>
            <person name="Grigoriev I.V."/>
            <person name="Miller A.N."/>
        </authorList>
    </citation>
    <scope>NUCLEOTIDE SEQUENCE [LARGE SCALE GENOMIC DNA]</scope>
    <source>
        <strain evidence="1 2">B22-T-1</strain>
    </source>
</reference>
<evidence type="ECO:0000313" key="2">
    <source>
        <dbReference type="Proteomes" id="UP000241462"/>
    </source>
</evidence>
<sequence>MLAAGWLPSALGARCWLCQPAFHFGTIRGSTHNLGSFSISWCYHNWLAAVTWHLGTRATGEHMGLAAERTRLLSWGSWQSSKVTRVT</sequence>
<name>A0A2T2ZY53_9PEZI</name>
<organism evidence="1 2">
    <name type="scientific">Coniella lustricola</name>
    <dbReference type="NCBI Taxonomy" id="2025994"/>
    <lineage>
        <taxon>Eukaryota</taxon>
        <taxon>Fungi</taxon>
        <taxon>Dikarya</taxon>
        <taxon>Ascomycota</taxon>
        <taxon>Pezizomycotina</taxon>
        <taxon>Sordariomycetes</taxon>
        <taxon>Sordariomycetidae</taxon>
        <taxon>Diaporthales</taxon>
        <taxon>Schizoparmaceae</taxon>
        <taxon>Coniella</taxon>
    </lineage>
</organism>
<dbReference type="AlphaFoldDB" id="A0A2T2ZY53"/>
<evidence type="ECO:0000313" key="1">
    <source>
        <dbReference type="EMBL" id="PSR79372.1"/>
    </source>
</evidence>
<protein>
    <submittedName>
        <fullName evidence="1">Uncharacterized protein</fullName>
    </submittedName>
</protein>
<keyword evidence="2" id="KW-1185">Reference proteome</keyword>
<accession>A0A2T2ZY53</accession>
<dbReference type="Proteomes" id="UP000241462">
    <property type="component" value="Unassembled WGS sequence"/>
</dbReference>
<gene>
    <name evidence="1" type="ORF">BD289DRAFT_442474</name>
</gene>
<dbReference type="EMBL" id="KZ678568">
    <property type="protein sequence ID" value="PSR79372.1"/>
    <property type="molecule type" value="Genomic_DNA"/>
</dbReference>